<accession>A0A2Y9E0C7</accession>
<proteinExistence type="predicted"/>
<keyword evidence="2" id="KW-1185">Reference proteome</keyword>
<reference evidence="3" key="1">
    <citation type="submission" date="2025-08" db="UniProtKB">
        <authorList>
            <consortium name="RefSeq"/>
        </authorList>
    </citation>
    <scope>IDENTIFICATION</scope>
</reference>
<dbReference type="OrthoDB" id="9451709at2759"/>
<organism evidence="2 3">
    <name type="scientific">Trichechus manatus latirostris</name>
    <name type="common">Florida manatee</name>
    <dbReference type="NCBI Taxonomy" id="127582"/>
    <lineage>
        <taxon>Eukaryota</taxon>
        <taxon>Metazoa</taxon>
        <taxon>Chordata</taxon>
        <taxon>Craniata</taxon>
        <taxon>Vertebrata</taxon>
        <taxon>Euteleostomi</taxon>
        <taxon>Mammalia</taxon>
        <taxon>Eutheria</taxon>
        <taxon>Afrotheria</taxon>
        <taxon>Sirenia</taxon>
        <taxon>Trichechidae</taxon>
        <taxon>Trichechus</taxon>
    </lineage>
</organism>
<dbReference type="CTD" id="25858"/>
<feature type="region of interest" description="Disordered" evidence="1">
    <location>
        <begin position="1"/>
        <end position="84"/>
    </location>
</feature>
<dbReference type="GO" id="GO:0030317">
    <property type="term" value="P:flagellated sperm motility"/>
    <property type="evidence" value="ECO:0007669"/>
    <property type="project" value="InterPro"/>
</dbReference>
<dbReference type="GO" id="GO:0048240">
    <property type="term" value="P:sperm capacitation"/>
    <property type="evidence" value="ECO:0007669"/>
    <property type="project" value="InterPro"/>
</dbReference>
<gene>
    <name evidence="3" type="primary">CATSPERZ</name>
</gene>
<dbReference type="KEGG" id="tmu:101343977"/>
<feature type="region of interest" description="Disordered" evidence="1">
    <location>
        <begin position="183"/>
        <end position="212"/>
    </location>
</feature>
<dbReference type="STRING" id="127582.A0A2Y9E0C7"/>
<dbReference type="AlphaFoldDB" id="A0A2Y9E0C7"/>
<protein>
    <submittedName>
        <fullName evidence="3">Cation channel sperm-associated auxiliary subunit zeta</fullName>
    </submittedName>
</protein>
<dbReference type="PANTHER" id="PTHR42155:SF1">
    <property type="entry name" value="CATION CHANNEL SPERM-ASSOCIATED AUXILIARY SUBUNIT ZETA"/>
    <property type="match status" value="1"/>
</dbReference>
<dbReference type="Proteomes" id="UP000248480">
    <property type="component" value="Unplaced"/>
</dbReference>
<sequence length="290" mass="32251">MEEKPSKELFQRPPVASSGSTGPLADSRAPHPASPQTHPRSDWGPGLAALPTSLHARRSPSPGLAPDPCRQPADSYSLPPSAPLVVCDPQASLKSLVHHGSDESHQQSDIRKLWTTATLSEMNLNLPLSKVSEWSDTDGSSFCHQKNGVDSDAADWEWDDGERVTLPSDNSFKQELDEHTLLKLELHRGRSQGSSLEEGDSRTEAEKSPSMLSLSISKHTPHRAYWTEQQNRLPLPLTELMENEALEILTKALQSYRSGIGRDHFLTMQLQRSIEGLKKRRNKRLHVSLR</sequence>
<dbReference type="GeneID" id="101343977"/>
<dbReference type="GO" id="GO:0036128">
    <property type="term" value="C:CatSper complex"/>
    <property type="evidence" value="ECO:0007669"/>
    <property type="project" value="InterPro"/>
</dbReference>
<feature type="compositionally biased region" description="Basic and acidic residues" evidence="1">
    <location>
        <begin position="1"/>
        <end position="10"/>
    </location>
</feature>
<dbReference type="PANTHER" id="PTHR42155">
    <property type="entry name" value="CATION CHANNEL SPERM-ASSOCIATED PROTEIN SUBUNIT ZETA"/>
    <property type="match status" value="1"/>
</dbReference>
<evidence type="ECO:0000313" key="2">
    <source>
        <dbReference type="Proteomes" id="UP000248480"/>
    </source>
</evidence>
<name>A0A2Y9E0C7_TRIMA</name>
<dbReference type="GO" id="GO:0097228">
    <property type="term" value="C:sperm principal piece"/>
    <property type="evidence" value="ECO:0007669"/>
    <property type="project" value="TreeGrafter"/>
</dbReference>
<dbReference type="FunCoup" id="A0A2Y9E0C7">
    <property type="interactions" value="7"/>
</dbReference>
<dbReference type="RefSeq" id="XP_004383982.1">
    <property type="nucleotide sequence ID" value="XM_004383925.1"/>
</dbReference>
<evidence type="ECO:0000313" key="3">
    <source>
        <dbReference type="RefSeq" id="XP_004383982.1"/>
    </source>
</evidence>
<evidence type="ECO:0000256" key="1">
    <source>
        <dbReference type="SAM" id="MobiDB-lite"/>
    </source>
</evidence>
<dbReference type="InterPro" id="IPR039019">
    <property type="entry name" value="CATSPERZ"/>
</dbReference>
<dbReference type="InParanoid" id="A0A2Y9E0C7"/>